<comment type="caution">
    <text evidence="3">The sequence shown here is derived from an EMBL/GenBank/DDBJ whole genome shotgun (WGS) entry which is preliminary data.</text>
</comment>
<dbReference type="InterPro" id="IPR005627">
    <property type="entry name" value="CutC-like"/>
</dbReference>
<comment type="caution">
    <text evidence="2">Once thought to be involved in copper homeostasis, experiments in E.coli have shown this is not the case.</text>
</comment>
<dbReference type="PANTHER" id="PTHR12598:SF0">
    <property type="entry name" value="COPPER HOMEOSTASIS PROTEIN CUTC HOMOLOG"/>
    <property type="match status" value="1"/>
</dbReference>
<reference evidence="3 4" key="1">
    <citation type="submission" date="2022-06" db="EMBL/GenBank/DDBJ databases">
        <title>Dyella sp. Sa strain:Sa Genome sequencing.</title>
        <authorList>
            <person name="Park S."/>
        </authorList>
    </citation>
    <scope>NUCLEOTIDE SEQUENCE [LARGE SCALE GENOMIC DNA]</scope>
    <source>
        <strain evidence="3 4">Sa</strain>
    </source>
</reference>
<dbReference type="Proteomes" id="UP001204615">
    <property type="component" value="Unassembled WGS sequence"/>
</dbReference>
<gene>
    <name evidence="2" type="primary">cutC</name>
    <name evidence="3" type="ORF">NC595_15775</name>
</gene>
<comment type="subcellular location">
    <subcellularLocation>
        <location evidence="2">Cytoplasm</location>
    </subcellularLocation>
</comment>
<keyword evidence="4" id="KW-1185">Reference proteome</keyword>
<dbReference type="InterPro" id="IPR036822">
    <property type="entry name" value="CutC-like_dom_sf"/>
</dbReference>
<accession>A0ABT1FGE4</accession>
<sequence length="246" mass="25544">MPLLEIAAGSLESALAAQAGGAGRVELCGNLAGGGVTPSYGLVAIARDRLSIPLHVLIRPRTGDFLYGEAELEIMLRDVEACVRLGCDGVVIGALDADGRVDRPLCRALVEAAGPLGVTFHRAFDAVCNPVEALEDVVGLGCNRVLTSGGCPNALEGAEAIAARVRQSAGRIRVMAGAGIRPDNVREVLVRSGVDEVHASARTLQRSAMRWRNERLLDLGVDLDETARAIVAALVAELVPADGVAG</sequence>
<dbReference type="Gene3D" id="3.20.20.380">
    <property type="entry name" value="Copper homeostasis (CutC) domain"/>
    <property type="match status" value="1"/>
</dbReference>
<dbReference type="Pfam" id="PF03932">
    <property type="entry name" value="CutC"/>
    <property type="match status" value="1"/>
</dbReference>
<organism evidence="3 4">
    <name type="scientific">Dyella lutea</name>
    <dbReference type="NCBI Taxonomy" id="2950441"/>
    <lineage>
        <taxon>Bacteria</taxon>
        <taxon>Pseudomonadati</taxon>
        <taxon>Pseudomonadota</taxon>
        <taxon>Gammaproteobacteria</taxon>
        <taxon>Lysobacterales</taxon>
        <taxon>Rhodanobacteraceae</taxon>
        <taxon>Dyella</taxon>
    </lineage>
</organism>
<keyword evidence="2" id="KW-0963">Cytoplasm</keyword>
<dbReference type="SUPFAM" id="SSF110395">
    <property type="entry name" value="CutC-like"/>
    <property type="match status" value="1"/>
</dbReference>
<dbReference type="PANTHER" id="PTHR12598">
    <property type="entry name" value="COPPER HOMEOSTASIS PROTEIN CUTC"/>
    <property type="match status" value="1"/>
</dbReference>
<evidence type="ECO:0000313" key="3">
    <source>
        <dbReference type="EMBL" id="MCP1375508.1"/>
    </source>
</evidence>
<protein>
    <recommendedName>
        <fullName evidence="2">PF03932 family protein CutC</fullName>
    </recommendedName>
</protein>
<evidence type="ECO:0000256" key="2">
    <source>
        <dbReference type="HAMAP-Rule" id="MF_00795"/>
    </source>
</evidence>
<evidence type="ECO:0000313" key="4">
    <source>
        <dbReference type="Proteomes" id="UP001204615"/>
    </source>
</evidence>
<dbReference type="HAMAP" id="MF_00795">
    <property type="entry name" value="CutC"/>
    <property type="match status" value="1"/>
</dbReference>
<dbReference type="EMBL" id="JAMZEK010000003">
    <property type="protein sequence ID" value="MCP1375508.1"/>
    <property type="molecule type" value="Genomic_DNA"/>
</dbReference>
<comment type="similarity">
    <text evidence="1 2">Belongs to the CutC family.</text>
</comment>
<dbReference type="RefSeq" id="WP_253568034.1">
    <property type="nucleotide sequence ID" value="NZ_JAMZEK010000003.1"/>
</dbReference>
<evidence type="ECO:0000256" key="1">
    <source>
        <dbReference type="ARBA" id="ARBA00007768"/>
    </source>
</evidence>
<name>A0ABT1FGE4_9GAMM</name>
<proteinExistence type="inferred from homology"/>